<dbReference type="InterPro" id="IPR025356">
    <property type="entry name" value="DUF4260"/>
</dbReference>
<evidence type="ECO:0000256" key="1">
    <source>
        <dbReference type="SAM" id="Phobius"/>
    </source>
</evidence>
<feature type="transmembrane region" description="Helical" evidence="1">
    <location>
        <begin position="63"/>
        <end position="88"/>
    </location>
</feature>
<dbReference type="EMBL" id="JACHCC010000002">
    <property type="protein sequence ID" value="MBB6498583.1"/>
    <property type="molecule type" value="Genomic_DNA"/>
</dbReference>
<keyword evidence="1" id="KW-0812">Transmembrane</keyword>
<evidence type="ECO:0000313" key="3">
    <source>
        <dbReference type="Proteomes" id="UP000521017"/>
    </source>
</evidence>
<evidence type="ECO:0008006" key="4">
    <source>
        <dbReference type="Google" id="ProtNLM"/>
    </source>
</evidence>
<dbReference type="AlphaFoldDB" id="A0A7X0J049"/>
<evidence type="ECO:0000313" key="2">
    <source>
        <dbReference type="EMBL" id="MBB6498583.1"/>
    </source>
</evidence>
<comment type="caution">
    <text evidence="2">The sequence shown here is derived from an EMBL/GenBank/DDBJ whole genome shotgun (WGS) entry which is preliminary data.</text>
</comment>
<protein>
    <recommendedName>
        <fullName evidence="4">DUF4260 family protein</fullName>
    </recommendedName>
</protein>
<keyword evidence="1" id="KW-0472">Membrane</keyword>
<feature type="transmembrane region" description="Helical" evidence="1">
    <location>
        <begin position="12"/>
        <end position="30"/>
    </location>
</feature>
<keyword evidence="1" id="KW-1133">Transmembrane helix</keyword>
<dbReference type="RefSeq" id="WP_184622849.1">
    <property type="nucleotide sequence ID" value="NZ_JACHCC010000002.1"/>
</dbReference>
<name>A0A7X0J049_9SPHI</name>
<dbReference type="Pfam" id="PF14079">
    <property type="entry name" value="DUF4260"/>
    <property type="match status" value="1"/>
</dbReference>
<gene>
    <name evidence="2" type="ORF">HDF25_000720</name>
</gene>
<dbReference type="Proteomes" id="UP000521017">
    <property type="component" value="Unassembled WGS sequence"/>
</dbReference>
<reference evidence="2 3" key="1">
    <citation type="submission" date="2020-08" db="EMBL/GenBank/DDBJ databases">
        <title>Genomic Encyclopedia of Type Strains, Phase IV (KMG-V): Genome sequencing to study the core and pangenomes of soil and plant-associated prokaryotes.</title>
        <authorList>
            <person name="Whitman W."/>
        </authorList>
    </citation>
    <scope>NUCLEOTIDE SEQUENCE [LARGE SCALE GENOMIC DNA]</scope>
    <source>
        <strain evidence="2 3">M2T3</strain>
    </source>
</reference>
<accession>A0A7X0J049</accession>
<proteinExistence type="predicted"/>
<organism evidence="2 3">
    <name type="scientific">Pedobacter cryoconitis</name>
    <dbReference type="NCBI Taxonomy" id="188932"/>
    <lineage>
        <taxon>Bacteria</taxon>
        <taxon>Pseudomonadati</taxon>
        <taxon>Bacteroidota</taxon>
        <taxon>Sphingobacteriia</taxon>
        <taxon>Sphingobacteriales</taxon>
        <taxon>Sphingobacteriaceae</taxon>
        <taxon>Pedobacter</taxon>
    </lineage>
</organism>
<sequence>MNTLIKLEEAGKFIGCYMATLYLGYSWWLFPALLFLPDLSMLGYVINQKVGAVTYNIVHHQGLALVILFAGIIFKLDWMVLTGIILFAHSSMDRMLGYGLKYFSGFQDTHLGKIGKKSA</sequence>